<feature type="transmembrane region" description="Helical" evidence="1">
    <location>
        <begin position="106"/>
        <end position="124"/>
    </location>
</feature>
<evidence type="ECO:0000256" key="1">
    <source>
        <dbReference type="SAM" id="Phobius"/>
    </source>
</evidence>
<dbReference type="Proteomes" id="UP000323105">
    <property type="component" value="Unassembled WGS sequence"/>
</dbReference>
<feature type="transmembrane region" description="Helical" evidence="1">
    <location>
        <begin position="29"/>
        <end position="60"/>
    </location>
</feature>
<organism evidence="2 3">
    <name type="scientific">Comamonas testosteroni</name>
    <name type="common">Pseudomonas testosteroni</name>
    <dbReference type="NCBI Taxonomy" id="285"/>
    <lineage>
        <taxon>Bacteria</taxon>
        <taxon>Pseudomonadati</taxon>
        <taxon>Pseudomonadota</taxon>
        <taxon>Betaproteobacteria</taxon>
        <taxon>Burkholderiales</taxon>
        <taxon>Comamonadaceae</taxon>
        <taxon>Comamonas</taxon>
    </lineage>
</organism>
<keyword evidence="1" id="KW-1133">Transmembrane helix</keyword>
<protein>
    <recommendedName>
        <fullName evidence="4">Transmembrane protein</fullName>
    </recommendedName>
</protein>
<keyword evidence="1" id="KW-0472">Membrane</keyword>
<dbReference type="EMBL" id="BKBW01000002">
    <property type="protein sequence ID" value="GEQ74330.1"/>
    <property type="molecule type" value="Genomic_DNA"/>
</dbReference>
<gene>
    <name evidence="2" type="ORF">CTTA_1335</name>
</gene>
<sequence>MNDDRDIIDVNSSSSTEVEGLKAWGWVSYLLHLVVAVAAVLPGAQVSVLLLLIAVVIDLVKRDDARGTWQESHFSWRLRSVLWAIVLYAVTFPFFLLGLLIFNPAWVLISIWFLYRIVSGMIAMNKNRAIRS</sequence>
<dbReference type="RefSeq" id="WP_149354968.1">
    <property type="nucleotide sequence ID" value="NZ_BKBW01000002.1"/>
</dbReference>
<keyword evidence="1" id="KW-0812">Transmembrane</keyword>
<accession>A0A5A7M9P9</accession>
<feature type="transmembrane region" description="Helical" evidence="1">
    <location>
        <begin position="81"/>
        <end position="100"/>
    </location>
</feature>
<name>A0A5A7M9P9_COMTE</name>
<evidence type="ECO:0008006" key="4">
    <source>
        <dbReference type="Google" id="ProtNLM"/>
    </source>
</evidence>
<reference evidence="2 3" key="1">
    <citation type="journal article" date="2019" name="Microbiol. Resour. Announc.">
        <title>Draft Genome Sequence of Comamonas testosteroni TA441, a Bacterium That Has a Cryptic Phenol Degradation Gene Cluster.</title>
        <authorList>
            <person name="Arai H."/>
            <person name="Ishii M."/>
        </authorList>
    </citation>
    <scope>NUCLEOTIDE SEQUENCE [LARGE SCALE GENOMIC DNA]</scope>
    <source>
        <strain evidence="2 3">TA441</strain>
    </source>
</reference>
<comment type="caution">
    <text evidence="2">The sequence shown here is derived from an EMBL/GenBank/DDBJ whole genome shotgun (WGS) entry which is preliminary data.</text>
</comment>
<evidence type="ECO:0000313" key="3">
    <source>
        <dbReference type="Proteomes" id="UP000323105"/>
    </source>
</evidence>
<dbReference type="AlphaFoldDB" id="A0A5A7M9P9"/>
<evidence type="ECO:0000313" key="2">
    <source>
        <dbReference type="EMBL" id="GEQ74330.1"/>
    </source>
</evidence>
<proteinExistence type="predicted"/>